<protein>
    <submittedName>
        <fullName evidence="4">RING-2 protein</fullName>
    </submittedName>
</protein>
<reference evidence="4" key="1">
    <citation type="submission" date="2010-05" db="EMBL/GenBank/DDBJ databases">
        <title>The Genome Sequence of Magnaporthe poae strain ATCC 64411.</title>
        <authorList>
            <consortium name="The Broad Institute Genome Sequencing Platform"/>
            <consortium name="Broad Institute Genome Sequencing Center for Infectious Disease"/>
            <person name="Ma L.-J."/>
            <person name="Dead R."/>
            <person name="Young S."/>
            <person name="Zeng Q."/>
            <person name="Koehrsen M."/>
            <person name="Alvarado L."/>
            <person name="Berlin A."/>
            <person name="Chapman S.B."/>
            <person name="Chen Z."/>
            <person name="Freedman E."/>
            <person name="Gellesch M."/>
            <person name="Goldberg J."/>
            <person name="Griggs A."/>
            <person name="Gujja S."/>
            <person name="Heilman E.R."/>
            <person name="Heiman D."/>
            <person name="Hepburn T."/>
            <person name="Howarth C."/>
            <person name="Jen D."/>
            <person name="Larson L."/>
            <person name="Mehta T."/>
            <person name="Neiman D."/>
            <person name="Pearson M."/>
            <person name="Roberts A."/>
            <person name="Saif S."/>
            <person name="Shea T."/>
            <person name="Shenoy N."/>
            <person name="Sisk P."/>
            <person name="Stolte C."/>
            <person name="Sykes S."/>
            <person name="Walk T."/>
            <person name="White J."/>
            <person name="Yandava C."/>
            <person name="Haas B."/>
            <person name="Nusbaum C."/>
            <person name="Birren B."/>
        </authorList>
    </citation>
    <scope>NUCLEOTIDE SEQUENCE</scope>
    <source>
        <strain evidence="4">ATCC 64411</strain>
    </source>
</reference>
<dbReference type="GO" id="GO:0006281">
    <property type="term" value="P:DNA repair"/>
    <property type="evidence" value="ECO:0007669"/>
    <property type="project" value="InterPro"/>
</dbReference>
<dbReference type="InterPro" id="IPR036388">
    <property type="entry name" value="WH-like_DNA-bd_sf"/>
</dbReference>
<evidence type="ECO:0000259" key="3">
    <source>
        <dbReference type="Pfam" id="PF01035"/>
    </source>
</evidence>
<feature type="region of interest" description="Disordered" evidence="2">
    <location>
        <begin position="1"/>
        <end position="25"/>
    </location>
</feature>
<proteinExistence type="predicted"/>
<organism evidence="4">
    <name type="scientific">Magnaporthiopsis poae (strain ATCC 64411 / 73-15)</name>
    <name type="common">Kentucky bluegrass fungus</name>
    <name type="synonym">Magnaporthe poae</name>
    <dbReference type="NCBI Taxonomy" id="644358"/>
    <lineage>
        <taxon>Eukaryota</taxon>
        <taxon>Fungi</taxon>
        <taxon>Dikarya</taxon>
        <taxon>Ascomycota</taxon>
        <taxon>Pezizomycotina</taxon>
        <taxon>Sordariomycetes</taxon>
        <taxon>Sordariomycetidae</taxon>
        <taxon>Magnaporthales</taxon>
        <taxon>Magnaporthaceae</taxon>
        <taxon>Magnaporthiopsis</taxon>
    </lineage>
</organism>
<dbReference type="Gene3D" id="1.10.10.10">
    <property type="entry name" value="Winged helix-like DNA-binding domain superfamily/Winged helix DNA-binding domain"/>
    <property type="match status" value="1"/>
</dbReference>
<accession>A0A0H2U5T2</accession>
<evidence type="ECO:0000313" key="4">
    <source>
        <dbReference type="EMBL" id="KLU91523.1"/>
    </source>
</evidence>
<dbReference type="OrthoDB" id="1907495at2759"/>
<feature type="domain" description="Methylated-DNA-[protein]-cysteine S-methyltransferase DNA binding" evidence="3">
    <location>
        <begin position="116"/>
        <end position="144"/>
    </location>
</feature>
<keyword evidence="1" id="KW-0227">DNA damage</keyword>
<dbReference type="EMBL" id="GL876977">
    <property type="protein sequence ID" value="KLU91523.1"/>
    <property type="molecule type" value="Genomic_DNA"/>
</dbReference>
<dbReference type="InterPro" id="IPR014048">
    <property type="entry name" value="MethylDNA_cys_MeTrfase_DNA-bd"/>
</dbReference>
<dbReference type="Pfam" id="PF01035">
    <property type="entry name" value="DNA_binding_1"/>
    <property type="match status" value="1"/>
</dbReference>
<gene>
    <name evidence="4" type="ORF">MAPG_10041</name>
</gene>
<dbReference type="GO" id="GO:0003824">
    <property type="term" value="F:catalytic activity"/>
    <property type="evidence" value="ECO:0007669"/>
    <property type="project" value="InterPro"/>
</dbReference>
<evidence type="ECO:0000256" key="2">
    <source>
        <dbReference type="SAM" id="MobiDB-lite"/>
    </source>
</evidence>
<feature type="compositionally biased region" description="Polar residues" evidence="2">
    <location>
        <begin position="66"/>
        <end position="80"/>
    </location>
</feature>
<dbReference type="InterPro" id="IPR036217">
    <property type="entry name" value="MethylDNA_cys_MeTrfase_DNAb"/>
</dbReference>
<evidence type="ECO:0000256" key="1">
    <source>
        <dbReference type="ARBA" id="ARBA00022763"/>
    </source>
</evidence>
<dbReference type="AlphaFoldDB" id="A0A0H2U5T2"/>
<name>A0A0H2U5T2_MAGP6</name>
<feature type="non-terminal residue" evidence="4">
    <location>
        <position position="148"/>
    </location>
</feature>
<sequence>MSATATGIKRKRDVGVGPETADKKRSARVTKLILYPTKIETAKATTVMILSHQDDEPTAIPRPGSVDSQAETTYNRSLPNPASQTAIIHNGNTGCHTPDQQRQALALIASHPRATAFDKRVWQLLVQIPRGHVSTYGAMAAHLASSPR</sequence>
<reference evidence="4" key="2">
    <citation type="submission" date="2011-03" db="EMBL/GenBank/DDBJ databases">
        <title>Annotation of Magnaporthe poae ATCC 64411.</title>
        <authorList>
            <person name="Ma L.-J."/>
            <person name="Dead R."/>
            <person name="Young S.K."/>
            <person name="Zeng Q."/>
            <person name="Gargeya S."/>
            <person name="Fitzgerald M."/>
            <person name="Haas B."/>
            <person name="Abouelleil A."/>
            <person name="Alvarado L."/>
            <person name="Arachchi H.M."/>
            <person name="Berlin A."/>
            <person name="Brown A."/>
            <person name="Chapman S.B."/>
            <person name="Chen Z."/>
            <person name="Dunbar C."/>
            <person name="Freedman E."/>
            <person name="Gearin G."/>
            <person name="Gellesch M."/>
            <person name="Goldberg J."/>
            <person name="Griggs A."/>
            <person name="Gujja S."/>
            <person name="Heiman D."/>
            <person name="Howarth C."/>
            <person name="Larson L."/>
            <person name="Lui A."/>
            <person name="MacDonald P.J.P."/>
            <person name="Mehta T."/>
            <person name="Montmayeur A."/>
            <person name="Murphy C."/>
            <person name="Neiman D."/>
            <person name="Pearson M."/>
            <person name="Priest M."/>
            <person name="Roberts A."/>
            <person name="Saif S."/>
            <person name="Shea T."/>
            <person name="Shenoy N."/>
            <person name="Sisk P."/>
            <person name="Stolte C."/>
            <person name="Sykes S."/>
            <person name="Yandava C."/>
            <person name="Wortman J."/>
            <person name="Nusbaum C."/>
            <person name="Birren B."/>
        </authorList>
    </citation>
    <scope>NUCLEOTIDE SEQUENCE</scope>
    <source>
        <strain evidence="4">ATCC 64411</strain>
    </source>
</reference>
<dbReference type="VEuPathDB" id="FungiDB:MAPG_10041"/>
<feature type="region of interest" description="Disordered" evidence="2">
    <location>
        <begin position="54"/>
        <end position="80"/>
    </location>
</feature>
<dbReference type="SUPFAM" id="SSF46767">
    <property type="entry name" value="Methylated DNA-protein cysteine methyltransferase, C-terminal domain"/>
    <property type="match status" value="1"/>
</dbReference>